<dbReference type="SUPFAM" id="SSF56300">
    <property type="entry name" value="Metallo-dependent phosphatases"/>
    <property type="match status" value="1"/>
</dbReference>
<accession>A0ABR6XSE8</accession>
<keyword evidence="2" id="KW-0378">Hydrolase</keyword>
<name>A0ABR6XSE8_9BURK</name>
<dbReference type="Proteomes" id="UP000643610">
    <property type="component" value="Unassembled WGS sequence"/>
</dbReference>
<evidence type="ECO:0000259" key="5">
    <source>
        <dbReference type="Pfam" id="PF00149"/>
    </source>
</evidence>
<organism evidence="6 7">
    <name type="scientific">Undibacterium amnicola</name>
    <dbReference type="NCBI Taxonomy" id="1834038"/>
    <lineage>
        <taxon>Bacteria</taxon>
        <taxon>Pseudomonadati</taxon>
        <taxon>Pseudomonadota</taxon>
        <taxon>Betaproteobacteria</taxon>
        <taxon>Burkholderiales</taxon>
        <taxon>Oxalobacteraceae</taxon>
        <taxon>Undibacterium</taxon>
    </lineage>
</organism>
<dbReference type="InterPro" id="IPR029052">
    <property type="entry name" value="Metallo-depent_PP-like"/>
</dbReference>
<dbReference type="Pfam" id="PF00149">
    <property type="entry name" value="Metallophos"/>
    <property type="match status" value="1"/>
</dbReference>
<dbReference type="PANTHER" id="PTHR42988">
    <property type="entry name" value="PHOSPHOHYDROLASE"/>
    <property type="match status" value="1"/>
</dbReference>
<feature type="domain" description="Calcineurin-like phosphoesterase" evidence="5">
    <location>
        <begin position="218"/>
        <end position="431"/>
    </location>
</feature>
<sequence length="506" mass="56800">MAFVTSRSQSAPRVRRGDLIEFLEALTYDARRYLISEPAFESWPEEIAEVASRAASQLRETHNFSDRETLPGLVVERVLEELRSELSDYALFALAVGAGDRLRETARQIASAPMYGQLLVLIPEQDMTDRNFEVLDPIAAFSVALHAAADWPGIVFWTANGASAFARMESVPELMRELENGMHEGRHRRGPFPGYRGSGGFDAVLRRWASNRPSNCRRLLHLSDLHFGTIDATENQPLLDAELRDIVKSVDRVVITGDLFDTPNQNYAAMFAGFKQNITYLAGGREPISITGNHDQRMIGLFGDNYKQVALIGSTKIVVDEQCQMVFICFNSSVKGSFARGKITQSQFRQIGAEYRTLKAARPELKDFLPIVLVHHHPFSFDVPPETWVQRALSVVGLRDEAFLEMVDAKDLHRWCLDWKVKTILHGHKHKARYVEREVEYGSDCMPLTSIGCGSSLGAEGSPLSYNLLEWAPDSQRWIASFFESVNGGAFREVVASVSPEFANRR</sequence>
<evidence type="ECO:0000256" key="2">
    <source>
        <dbReference type="ARBA" id="ARBA00022801"/>
    </source>
</evidence>
<dbReference type="EMBL" id="JACOFU010000005">
    <property type="protein sequence ID" value="MBC3832409.1"/>
    <property type="molecule type" value="Genomic_DNA"/>
</dbReference>
<evidence type="ECO:0000256" key="4">
    <source>
        <dbReference type="ARBA" id="ARBA00025742"/>
    </source>
</evidence>
<dbReference type="InterPro" id="IPR050884">
    <property type="entry name" value="CNP_phosphodiesterase-III"/>
</dbReference>
<reference evidence="6 7" key="1">
    <citation type="submission" date="2020-08" db="EMBL/GenBank/DDBJ databases">
        <title>Novel species isolated from subtropical streams in China.</title>
        <authorList>
            <person name="Lu H."/>
        </authorList>
    </citation>
    <scope>NUCLEOTIDE SEQUENCE [LARGE SCALE GENOMIC DNA]</scope>
    <source>
        <strain evidence="6 7">KCTC 52442</strain>
    </source>
</reference>
<dbReference type="Gene3D" id="3.60.21.10">
    <property type="match status" value="1"/>
</dbReference>
<comment type="similarity">
    <text evidence="4">Belongs to the cyclic nucleotide phosphodiesterase class-III family.</text>
</comment>
<evidence type="ECO:0000256" key="1">
    <source>
        <dbReference type="ARBA" id="ARBA00022723"/>
    </source>
</evidence>
<keyword evidence="7" id="KW-1185">Reference proteome</keyword>
<evidence type="ECO:0000256" key="3">
    <source>
        <dbReference type="ARBA" id="ARBA00023004"/>
    </source>
</evidence>
<comment type="caution">
    <text evidence="6">The sequence shown here is derived from an EMBL/GenBank/DDBJ whole genome shotgun (WGS) entry which is preliminary data.</text>
</comment>
<evidence type="ECO:0000313" key="6">
    <source>
        <dbReference type="EMBL" id="MBC3832409.1"/>
    </source>
</evidence>
<evidence type="ECO:0000313" key="7">
    <source>
        <dbReference type="Proteomes" id="UP000643610"/>
    </source>
</evidence>
<gene>
    <name evidence="6" type="ORF">H8K33_12960</name>
</gene>
<dbReference type="InterPro" id="IPR004843">
    <property type="entry name" value="Calcineurin-like_PHP"/>
</dbReference>
<dbReference type="PANTHER" id="PTHR42988:SF2">
    <property type="entry name" value="CYCLIC NUCLEOTIDE PHOSPHODIESTERASE CBUA0032-RELATED"/>
    <property type="match status" value="1"/>
</dbReference>
<proteinExistence type="inferred from homology"/>
<keyword evidence="3" id="KW-0408">Iron</keyword>
<keyword evidence="1" id="KW-0479">Metal-binding</keyword>
<protein>
    <submittedName>
        <fullName evidence="6">Metallophosphoesterase</fullName>
    </submittedName>
</protein>